<name>A0A561EZ60_9ACTN</name>
<dbReference type="Proteomes" id="UP000318416">
    <property type="component" value="Unassembled WGS sequence"/>
</dbReference>
<dbReference type="RefSeq" id="WP_145795538.1">
    <property type="nucleotide sequence ID" value="NZ_BAAABR010000047.1"/>
</dbReference>
<evidence type="ECO:0000256" key="1">
    <source>
        <dbReference type="ARBA" id="ARBA00022679"/>
    </source>
</evidence>
<dbReference type="GO" id="GO:0016758">
    <property type="term" value="F:hexosyltransferase activity"/>
    <property type="evidence" value="ECO:0007669"/>
    <property type="project" value="UniProtKB-ARBA"/>
</dbReference>
<dbReference type="CDD" id="cd03784">
    <property type="entry name" value="GT1_Gtf-like"/>
    <property type="match status" value="1"/>
</dbReference>
<feature type="domain" description="Erythromycin biosynthesis protein CIII-like N-terminal" evidence="3">
    <location>
        <begin position="23"/>
        <end position="216"/>
    </location>
</feature>
<dbReference type="AlphaFoldDB" id="A0A561EZ60"/>
<evidence type="ECO:0000313" key="4">
    <source>
        <dbReference type="EMBL" id="TWE20899.1"/>
    </source>
</evidence>
<dbReference type="EMBL" id="VIVR01000001">
    <property type="protein sequence ID" value="TWE20899.1"/>
    <property type="molecule type" value="Genomic_DNA"/>
</dbReference>
<evidence type="ECO:0000313" key="5">
    <source>
        <dbReference type="Proteomes" id="UP000318416"/>
    </source>
</evidence>
<dbReference type="PANTHER" id="PTHR21015">
    <property type="entry name" value="UDP-N-ACETYLGLUCOSAMINE--N-ACETYLMURAMYL-(PENTAPEPTIDE) PYROPHOSPHORYL-UNDECAPRENOL N-ACETYLGLUCOSAMINE TRANSFERASE 1"/>
    <property type="match status" value="1"/>
</dbReference>
<gene>
    <name evidence="4" type="ORF">FB465_6058</name>
</gene>
<comment type="caution">
    <text evidence="4">The sequence shown here is derived from an EMBL/GenBank/DDBJ whole genome shotgun (WGS) entry which is preliminary data.</text>
</comment>
<feature type="domain" description="Erythromycin biosynthesis protein CIII-like C-terminal" evidence="2">
    <location>
        <begin position="230"/>
        <end position="368"/>
    </location>
</feature>
<dbReference type="OrthoDB" id="3863369at2"/>
<protein>
    <submittedName>
        <fullName evidence="4">UDP:flavonoid glycosyltransferase YjiC (YdhE family)</fullName>
    </submittedName>
</protein>
<dbReference type="PANTHER" id="PTHR21015:SF22">
    <property type="entry name" value="GLYCOSYLTRANSFERASE"/>
    <property type="match status" value="1"/>
</dbReference>
<dbReference type="SUPFAM" id="SSF53756">
    <property type="entry name" value="UDP-Glycosyltransferase/glycogen phosphorylase"/>
    <property type="match status" value="1"/>
</dbReference>
<dbReference type="InterPro" id="IPR002213">
    <property type="entry name" value="UDP_glucos_trans"/>
</dbReference>
<organism evidence="4 5">
    <name type="scientific">Kitasatospora atroaurantiaca</name>
    <dbReference type="NCBI Taxonomy" id="285545"/>
    <lineage>
        <taxon>Bacteria</taxon>
        <taxon>Bacillati</taxon>
        <taxon>Actinomycetota</taxon>
        <taxon>Actinomycetes</taxon>
        <taxon>Kitasatosporales</taxon>
        <taxon>Streptomycetaceae</taxon>
        <taxon>Kitasatospora</taxon>
    </lineage>
</organism>
<evidence type="ECO:0000259" key="2">
    <source>
        <dbReference type="Pfam" id="PF06722"/>
    </source>
</evidence>
<dbReference type="Pfam" id="PF06722">
    <property type="entry name" value="EryCIII-like_C"/>
    <property type="match status" value="1"/>
</dbReference>
<reference evidence="4 5" key="1">
    <citation type="submission" date="2019-06" db="EMBL/GenBank/DDBJ databases">
        <title>Sequencing the genomes of 1000 actinobacteria strains.</title>
        <authorList>
            <person name="Klenk H.-P."/>
        </authorList>
    </citation>
    <scope>NUCLEOTIDE SEQUENCE [LARGE SCALE GENOMIC DNA]</scope>
    <source>
        <strain evidence="4 5">DSM 41649</strain>
    </source>
</reference>
<keyword evidence="1 4" id="KW-0808">Transferase</keyword>
<sequence length="382" mass="39612">MRVLFTAPGAVGHIFPVIPTALALRAAGHDVLFAGQPPIASLRNTGLPVVEVGDGSTLREAFARALPKDVRFADQERTEEQTNELSALGFAELGRSTIDGLLKVAEGWRPDIIVHESFQGAAPLVAAKLGIPAVAHNFGVTSGGVAARLRRLLADDYRAHGVEATAPSTVLDVVPASLGGDGGGWRVRYVPYNGGGTIPADLIGRGTRPRIAVTLGTVFTEWEGIVPISRLIEQAGALDAEILLAVGDEDLTPLGTLPGNVRSLPWVPLSQLLQASDGVVHHGGSGSMMTAAALGVPQLILPQGADNFANAAAGQANGFALTSSLDAVDTALLDRLVTDDALRKSAAAMKAEIDALPSPADLVANFESLSSFRVGSDRVTAW</sequence>
<dbReference type="InterPro" id="IPR010610">
    <property type="entry name" value="EryCIII-like_C"/>
</dbReference>
<dbReference type="InterPro" id="IPR048284">
    <property type="entry name" value="EryCIII-like_N"/>
</dbReference>
<keyword evidence="5" id="KW-1185">Reference proteome</keyword>
<dbReference type="GO" id="GO:0008194">
    <property type="term" value="F:UDP-glycosyltransferase activity"/>
    <property type="evidence" value="ECO:0007669"/>
    <property type="project" value="InterPro"/>
</dbReference>
<evidence type="ECO:0000259" key="3">
    <source>
        <dbReference type="Pfam" id="PF21036"/>
    </source>
</evidence>
<proteinExistence type="predicted"/>
<accession>A0A561EZ60</accession>
<dbReference type="Gene3D" id="3.40.50.2000">
    <property type="entry name" value="Glycogen Phosphorylase B"/>
    <property type="match status" value="2"/>
</dbReference>
<dbReference type="Pfam" id="PF21036">
    <property type="entry name" value="EryCIII-like_N"/>
    <property type="match status" value="1"/>
</dbReference>